<reference evidence="3 4" key="2">
    <citation type="submission" date="2018-11" db="EMBL/GenBank/DDBJ databases">
        <authorList>
            <consortium name="Pathogen Informatics"/>
        </authorList>
    </citation>
    <scope>NUCLEOTIDE SEQUENCE [LARGE SCALE GENOMIC DNA]</scope>
</reference>
<keyword evidence="4" id="KW-1185">Reference proteome</keyword>
<dbReference type="AlphaFoldDB" id="A0A0N4TGN2"/>
<dbReference type="WBParaSite" id="BPAG_0000737001-mRNA-1">
    <property type="protein sequence ID" value="BPAG_0000737001-mRNA-1"/>
    <property type="gene ID" value="BPAG_0000737001"/>
</dbReference>
<evidence type="ECO:0000256" key="1">
    <source>
        <dbReference type="SAM" id="MobiDB-lite"/>
    </source>
</evidence>
<feature type="domain" description="DUF7516" evidence="2">
    <location>
        <begin position="47"/>
        <end position="126"/>
    </location>
</feature>
<dbReference type="Proteomes" id="UP000278627">
    <property type="component" value="Unassembled WGS sequence"/>
</dbReference>
<name>A0A0N4TGN2_BRUPA</name>
<reference evidence="5" key="1">
    <citation type="submission" date="2017-02" db="UniProtKB">
        <authorList>
            <consortium name="WormBaseParasite"/>
        </authorList>
    </citation>
    <scope>IDENTIFICATION</scope>
</reference>
<evidence type="ECO:0000259" key="2">
    <source>
        <dbReference type="Pfam" id="PF24360"/>
    </source>
</evidence>
<sequence length="127" mass="15009">MYSGVVLESNDDEEKEVELRGGHCISQSPLGQDDKRRDKGIYDDTLSGKRRILQILLDLKAYEMEFDYQTIRDEYMKRYSTSLNAAEHQRLFMNKSALKNFLRVFYREVILIDDSPIRVRLRSPDIK</sequence>
<dbReference type="EMBL" id="UZAD01008143">
    <property type="protein sequence ID" value="VDN88519.1"/>
    <property type="molecule type" value="Genomic_DNA"/>
</dbReference>
<accession>A0A0N4TGN2</accession>
<feature type="region of interest" description="Disordered" evidence="1">
    <location>
        <begin position="17"/>
        <end position="39"/>
    </location>
</feature>
<evidence type="ECO:0000313" key="5">
    <source>
        <dbReference type="WBParaSite" id="BPAG_0000737001-mRNA-1"/>
    </source>
</evidence>
<evidence type="ECO:0000313" key="4">
    <source>
        <dbReference type="Proteomes" id="UP000278627"/>
    </source>
</evidence>
<dbReference type="Pfam" id="PF24360">
    <property type="entry name" value="DUF7516"/>
    <property type="match status" value="1"/>
</dbReference>
<organism evidence="5">
    <name type="scientific">Brugia pahangi</name>
    <name type="common">Filarial nematode worm</name>
    <dbReference type="NCBI Taxonomy" id="6280"/>
    <lineage>
        <taxon>Eukaryota</taxon>
        <taxon>Metazoa</taxon>
        <taxon>Ecdysozoa</taxon>
        <taxon>Nematoda</taxon>
        <taxon>Chromadorea</taxon>
        <taxon>Rhabditida</taxon>
        <taxon>Spirurina</taxon>
        <taxon>Spiruromorpha</taxon>
        <taxon>Filarioidea</taxon>
        <taxon>Onchocercidae</taxon>
        <taxon>Brugia</taxon>
    </lineage>
</organism>
<proteinExistence type="predicted"/>
<evidence type="ECO:0000313" key="3">
    <source>
        <dbReference type="EMBL" id="VDN88519.1"/>
    </source>
</evidence>
<dbReference type="InterPro" id="IPR055938">
    <property type="entry name" value="DUF7516"/>
</dbReference>
<gene>
    <name evidence="3" type="ORF">BPAG_LOCUS7333</name>
</gene>
<protein>
    <submittedName>
        <fullName evidence="5">MCM_N domain-containing protein</fullName>
    </submittedName>
</protein>